<name>A0A1M4X2Q5_9FIRM</name>
<dbReference type="GO" id="GO:0004845">
    <property type="term" value="F:uracil phosphoribosyltransferase activity"/>
    <property type="evidence" value="ECO:0007669"/>
    <property type="project" value="UniProtKB-EC"/>
</dbReference>
<evidence type="ECO:0000256" key="4">
    <source>
        <dbReference type="ARBA" id="ARBA00011894"/>
    </source>
</evidence>
<dbReference type="EMBL" id="FQUW01000010">
    <property type="protein sequence ID" value="SHE87482.1"/>
    <property type="molecule type" value="Genomic_DNA"/>
</dbReference>
<dbReference type="Pfam" id="PF14681">
    <property type="entry name" value="UPRTase"/>
    <property type="match status" value="1"/>
</dbReference>
<feature type="domain" description="Phosphoribosyltransferase" evidence="10">
    <location>
        <begin position="7"/>
        <end position="183"/>
    </location>
</feature>
<dbReference type="CDD" id="cd06223">
    <property type="entry name" value="PRTases_typeI"/>
    <property type="match status" value="1"/>
</dbReference>
<evidence type="ECO:0000256" key="6">
    <source>
        <dbReference type="ARBA" id="ARBA00022676"/>
    </source>
</evidence>
<gene>
    <name evidence="11" type="ORF">SAMN02745218_00962</name>
</gene>
<evidence type="ECO:0000313" key="11">
    <source>
        <dbReference type="EMBL" id="SHE87482.1"/>
    </source>
</evidence>
<dbReference type="SUPFAM" id="SSF53271">
    <property type="entry name" value="PRTase-like"/>
    <property type="match status" value="1"/>
</dbReference>
<dbReference type="InterPro" id="IPR029057">
    <property type="entry name" value="PRTase-like"/>
</dbReference>
<comment type="cofactor">
    <cofactor evidence="1">
        <name>Mg(2+)</name>
        <dbReference type="ChEBI" id="CHEBI:18420"/>
    </cofactor>
</comment>
<dbReference type="PANTHER" id="PTHR32315">
    <property type="entry name" value="ADENINE PHOSPHORIBOSYLTRANSFERASE"/>
    <property type="match status" value="1"/>
</dbReference>
<protein>
    <recommendedName>
        <fullName evidence="4">uracil phosphoribosyltransferase</fullName>
        <ecNumber evidence="4">2.4.2.9</ecNumber>
    </recommendedName>
</protein>
<proteinExistence type="inferred from homology"/>
<evidence type="ECO:0000256" key="9">
    <source>
        <dbReference type="ARBA" id="ARBA00023134"/>
    </source>
</evidence>
<comment type="pathway">
    <text evidence="2">Pyrimidine metabolism; UMP biosynthesis via salvage pathway; UMP from uracil: step 1/1.</text>
</comment>
<evidence type="ECO:0000256" key="1">
    <source>
        <dbReference type="ARBA" id="ARBA00001946"/>
    </source>
</evidence>
<dbReference type="GO" id="GO:0005525">
    <property type="term" value="F:GTP binding"/>
    <property type="evidence" value="ECO:0007669"/>
    <property type="project" value="UniProtKB-KW"/>
</dbReference>
<dbReference type="Gene3D" id="3.40.50.2020">
    <property type="match status" value="1"/>
</dbReference>
<evidence type="ECO:0000259" key="10">
    <source>
        <dbReference type="Pfam" id="PF14681"/>
    </source>
</evidence>
<dbReference type="InterPro" id="IPR000836">
    <property type="entry name" value="PRTase_dom"/>
</dbReference>
<sequence length="183" mass="20262">MSSVILVKHPLVSDRLRTLRDRETNTELFRRALRELGLILAVEATRHLSTRETTVVTPLGVETRVEEVDSSRCLLVPVLRAGLGFLDCFLEFLPRARVAHVGVARNHDTLEAEVYLSSVPLNAMEYDHVFILDPMLATGNSSVKVLELLQLRGYSPGKVVLVCGFAVEAGITQVSLKFPGVRI</sequence>
<evidence type="ECO:0000256" key="5">
    <source>
        <dbReference type="ARBA" id="ARBA00022533"/>
    </source>
</evidence>
<dbReference type="EC" id="2.4.2.9" evidence="4"/>
<keyword evidence="6 11" id="KW-0328">Glycosyltransferase</keyword>
<keyword evidence="9" id="KW-0342">GTP-binding</keyword>
<keyword evidence="7 11" id="KW-0808">Transferase</keyword>
<comment type="similarity">
    <text evidence="3">Belongs to the UPRTase family.</text>
</comment>
<dbReference type="NCBIfam" id="NF001097">
    <property type="entry name" value="PRK00129.1"/>
    <property type="match status" value="1"/>
</dbReference>
<evidence type="ECO:0000256" key="8">
    <source>
        <dbReference type="ARBA" id="ARBA00022741"/>
    </source>
</evidence>
<organism evidence="11 12">
    <name type="scientific">Desulfofundulus australicus DSM 11792</name>
    <dbReference type="NCBI Taxonomy" id="1121425"/>
    <lineage>
        <taxon>Bacteria</taxon>
        <taxon>Bacillati</taxon>
        <taxon>Bacillota</taxon>
        <taxon>Clostridia</taxon>
        <taxon>Eubacteriales</taxon>
        <taxon>Peptococcaceae</taxon>
        <taxon>Desulfofundulus</taxon>
    </lineage>
</organism>
<evidence type="ECO:0000256" key="2">
    <source>
        <dbReference type="ARBA" id="ARBA00005180"/>
    </source>
</evidence>
<dbReference type="PANTHER" id="PTHR32315:SF4">
    <property type="entry name" value="URACIL PHOSPHORIBOSYLTRANSFERASE, CHLOROPLASTIC"/>
    <property type="match status" value="1"/>
</dbReference>
<evidence type="ECO:0000313" key="12">
    <source>
        <dbReference type="Proteomes" id="UP000184196"/>
    </source>
</evidence>
<accession>A0A1M4X2Q5</accession>
<evidence type="ECO:0000256" key="3">
    <source>
        <dbReference type="ARBA" id="ARBA00009516"/>
    </source>
</evidence>
<evidence type="ECO:0000256" key="7">
    <source>
        <dbReference type="ARBA" id="ARBA00022679"/>
    </source>
</evidence>
<dbReference type="AlphaFoldDB" id="A0A1M4X2Q5"/>
<keyword evidence="12" id="KW-1185">Reference proteome</keyword>
<reference evidence="12" key="1">
    <citation type="submission" date="2016-11" db="EMBL/GenBank/DDBJ databases">
        <authorList>
            <person name="Varghese N."/>
            <person name="Submissions S."/>
        </authorList>
    </citation>
    <scope>NUCLEOTIDE SEQUENCE [LARGE SCALE GENOMIC DNA]</scope>
    <source>
        <strain evidence="12">DSM 11792</strain>
    </source>
</reference>
<dbReference type="Proteomes" id="UP000184196">
    <property type="component" value="Unassembled WGS sequence"/>
</dbReference>
<dbReference type="InterPro" id="IPR050054">
    <property type="entry name" value="UPRTase/APRTase"/>
</dbReference>
<keyword evidence="8" id="KW-0547">Nucleotide-binding</keyword>
<keyword evidence="5" id="KW-0021">Allosteric enzyme</keyword>